<dbReference type="Proteomes" id="UP001202831">
    <property type="component" value="Unassembled WGS sequence"/>
</dbReference>
<dbReference type="EMBL" id="JAKIKT010000015">
    <property type="protein sequence ID" value="MCL2916456.1"/>
    <property type="molecule type" value="Genomic_DNA"/>
</dbReference>
<name>A0ABT0NF12_9GAMM</name>
<evidence type="ECO:0000256" key="2">
    <source>
        <dbReference type="SAM" id="SignalP"/>
    </source>
</evidence>
<evidence type="ECO:0000256" key="1">
    <source>
        <dbReference type="SAM" id="MobiDB-lite"/>
    </source>
</evidence>
<keyword evidence="4" id="KW-1185">Reference proteome</keyword>
<gene>
    <name evidence="3" type="ORF">L2725_22220</name>
</gene>
<proteinExistence type="predicted"/>
<dbReference type="RefSeq" id="WP_249250985.1">
    <property type="nucleotide sequence ID" value="NZ_JAKIKT010000015.1"/>
</dbReference>
<evidence type="ECO:0000313" key="4">
    <source>
        <dbReference type="Proteomes" id="UP001202831"/>
    </source>
</evidence>
<accession>A0ABT0NF12</accession>
<keyword evidence="2" id="KW-0732">Signal</keyword>
<protein>
    <submittedName>
        <fullName evidence="3">Uncharacterized protein</fullName>
    </submittedName>
</protein>
<feature type="chain" id="PRO_5045445880" evidence="2">
    <location>
        <begin position="21"/>
        <end position="60"/>
    </location>
</feature>
<comment type="caution">
    <text evidence="3">The sequence shown here is derived from an EMBL/GenBank/DDBJ whole genome shotgun (WGS) entry which is preliminary data.</text>
</comment>
<reference evidence="3 4" key="1">
    <citation type="submission" date="2022-01" db="EMBL/GenBank/DDBJ databases">
        <title>Whole genome-based taxonomy of the Shewanellaceae.</title>
        <authorList>
            <person name="Martin-Rodriguez A.J."/>
        </authorList>
    </citation>
    <scope>NUCLEOTIDE SEQUENCE [LARGE SCALE GENOMIC DNA]</scope>
    <source>
        <strain evidence="3 4">DSM 21332</strain>
    </source>
</reference>
<feature type="signal peptide" evidence="2">
    <location>
        <begin position="1"/>
        <end position="20"/>
    </location>
</feature>
<evidence type="ECO:0000313" key="3">
    <source>
        <dbReference type="EMBL" id="MCL2916456.1"/>
    </source>
</evidence>
<sequence length="60" mass="6616">MEKSLLALVFATLFTFPAFANEDDTPTVVVTEDGEVVVIDENGDQDTTNPILVGRDWDED</sequence>
<feature type="region of interest" description="Disordered" evidence="1">
    <location>
        <begin position="41"/>
        <end position="60"/>
    </location>
</feature>
<organism evidence="3 4">
    <name type="scientific">Shewanella corallii</name>
    <dbReference type="NCBI Taxonomy" id="560080"/>
    <lineage>
        <taxon>Bacteria</taxon>
        <taxon>Pseudomonadati</taxon>
        <taxon>Pseudomonadota</taxon>
        <taxon>Gammaproteobacteria</taxon>
        <taxon>Alteromonadales</taxon>
        <taxon>Shewanellaceae</taxon>
        <taxon>Shewanella</taxon>
    </lineage>
</organism>